<accession>A0AAV4RI80</accession>
<comment type="caution">
    <text evidence="1">The sequence shown here is derived from an EMBL/GenBank/DDBJ whole genome shotgun (WGS) entry which is preliminary data.</text>
</comment>
<evidence type="ECO:0000313" key="2">
    <source>
        <dbReference type="Proteomes" id="UP001054945"/>
    </source>
</evidence>
<sequence length="92" mass="10284">MIVLHQHACMLFQKVQSKIRRSGTTPPLAQNPLRNPNFVPGWHIPKRYLPSPWNLFPVGSTPFPETSSHRLQIPPPHDAPLHPLLVSDANGG</sequence>
<dbReference type="AlphaFoldDB" id="A0AAV4RI80"/>
<dbReference type="Proteomes" id="UP001054945">
    <property type="component" value="Unassembled WGS sequence"/>
</dbReference>
<protein>
    <submittedName>
        <fullName evidence="1">Uncharacterized protein</fullName>
    </submittedName>
</protein>
<organism evidence="1 2">
    <name type="scientific">Caerostris extrusa</name>
    <name type="common">Bark spider</name>
    <name type="synonym">Caerostris bankana</name>
    <dbReference type="NCBI Taxonomy" id="172846"/>
    <lineage>
        <taxon>Eukaryota</taxon>
        <taxon>Metazoa</taxon>
        <taxon>Ecdysozoa</taxon>
        <taxon>Arthropoda</taxon>
        <taxon>Chelicerata</taxon>
        <taxon>Arachnida</taxon>
        <taxon>Araneae</taxon>
        <taxon>Araneomorphae</taxon>
        <taxon>Entelegynae</taxon>
        <taxon>Araneoidea</taxon>
        <taxon>Araneidae</taxon>
        <taxon>Caerostris</taxon>
    </lineage>
</organism>
<keyword evidence="2" id="KW-1185">Reference proteome</keyword>
<evidence type="ECO:0000313" key="1">
    <source>
        <dbReference type="EMBL" id="GIY20229.1"/>
    </source>
</evidence>
<proteinExistence type="predicted"/>
<reference evidence="1 2" key="1">
    <citation type="submission" date="2021-06" db="EMBL/GenBank/DDBJ databases">
        <title>Caerostris extrusa draft genome.</title>
        <authorList>
            <person name="Kono N."/>
            <person name="Arakawa K."/>
        </authorList>
    </citation>
    <scope>NUCLEOTIDE SEQUENCE [LARGE SCALE GENOMIC DNA]</scope>
</reference>
<gene>
    <name evidence="1" type="ORF">CEXT_337141</name>
</gene>
<dbReference type="EMBL" id="BPLR01007856">
    <property type="protein sequence ID" value="GIY20229.1"/>
    <property type="molecule type" value="Genomic_DNA"/>
</dbReference>
<name>A0AAV4RI80_CAEEX</name>